<dbReference type="Proteomes" id="UP000237003">
    <property type="component" value="Unassembled WGS sequence"/>
</dbReference>
<name>A0A2S4S457_CITAM</name>
<dbReference type="AlphaFoldDB" id="A0A2S4S457"/>
<protein>
    <submittedName>
        <fullName evidence="1">Uncharacterized protein</fullName>
    </submittedName>
</protein>
<organism evidence="1 2">
    <name type="scientific">Citrobacter amalonaticus</name>
    <dbReference type="NCBI Taxonomy" id="35703"/>
    <lineage>
        <taxon>Bacteria</taxon>
        <taxon>Pseudomonadati</taxon>
        <taxon>Pseudomonadota</taxon>
        <taxon>Gammaproteobacteria</taxon>
        <taxon>Enterobacterales</taxon>
        <taxon>Enterobacteriaceae</taxon>
        <taxon>Citrobacter</taxon>
    </lineage>
</organism>
<comment type="caution">
    <text evidence="1">The sequence shown here is derived from an EMBL/GenBank/DDBJ whole genome shotgun (WGS) entry which is preliminary data.</text>
</comment>
<dbReference type="OrthoDB" id="6448154at2"/>
<proteinExistence type="predicted"/>
<gene>
    <name evidence="1" type="ORF">C3430_06155</name>
</gene>
<sequence>MSLAEGQPSTVQIRSRRICHELAAFLQREILWRLIIDSNIIFANVSCRRGILAPEFVQCSAPGRAPLTGALLFQPSRGHNV</sequence>
<evidence type="ECO:0000313" key="1">
    <source>
        <dbReference type="EMBL" id="POU68633.1"/>
    </source>
</evidence>
<reference evidence="1 2" key="1">
    <citation type="submission" date="2018-01" db="EMBL/GenBank/DDBJ databases">
        <title>Complete genome sequences of 14 Citrobacter spp. isolated from plant in Canada.</title>
        <authorList>
            <person name="Bhandare S.G."/>
            <person name="Colavecchio A."/>
            <person name="Jeukens J."/>
            <person name="Emond-Rheault J.-G."/>
            <person name="Freschi L."/>
            <person name="Hamel J."/>
            <person name="Kukavica-Ibrulj I."/>
            <person name="Levesque R."/>
            <person name="Goodridge L."/>
        </authorList>
    </citation>
    <scope>NUCLEOTIDE SEQUENCE [LARGE SCALE GENOMIC DNA]</scope>
    <source>
        <strain evidence="1 2">S1285</strain>
    </source>
</reference>
<evidence type="ECO:0000313" key="2">
    <source>
        <dbReference type="Proteomes" id="UP000237003"/>
    </source>
</evidence>
<dbReference type="EMBL" id="PQLX01000001">
    <property type="protein sequence ID" value="POU68633.1"/>
    <property type="molecule type" value="Genomic_DNA"/>
</dbReference>
<accession>A0A2S4S457</accession>